<feature type="transmembrane region" description="Helical" evidence="1">
    <location>
        <begin position="104"/>
        <end position="123"/>
    </location>
</feature>
<evidence type="ECO:0008006" key="4">
    <source>
        <dbReference type="Google" id="ProtNLM"/>
    </source>
</evidence>
<organism evidence="2 3">
    <name type="scientific">Actinomycetospora termitidis</name>
    <dbReference type="NCBI Taxonomy" id="3053470"/>
    <lineage>
        <taxon>Bacteria</taxon>
        <taxon>Bacillati</taxon>
        <taxon>Actinomycetota</taxon>
        <taxon>Actinomycetes</taxon>
        <taxon>Pseudonocardiales</taxon>
        <taxon>Pseudonocardiaceae</taxon>
        <taxon>Actinomycetospora</taxon>
    </lineage>
</organism>
<keyword evidence="1" id="KW-0812">Transmembrane</keyword>
<keyword evidence="1" id="KW-1133">Transmembrane helix</keyword>
<dbReference type="EMBL" id="JASVWF010000006">
    <property type="protein sequence ID" value="MDL5158940.1"/>
    <property type="molecule type" value="Genomic_DNA"/>
</dbReference>
<keyword evidence="1" id="KW-0472">Membrane</keyword>
<feature type="transmembrane region" description="Helical" evidence="1">
    <location>
        <begin position="71"/>
        <end position="92"/>
    </location>
</feature>
<evidence type="ECO:0000256" key="1">
    <source>
        <dbReference type="SAM" id="Phobius"/>
    </source>
</evidence>
<evidence type="ECO:0000313" key="3">
    <source>
        <dbReference type="Proteomes" id="UP001231924"/>
    </source>
</evidence>
<comment type="caution">
    <text evidence="2">The sequence shown here is derived from an EMBL/GenBank/DDBJ whole genome shotgun (WGS) entry which is preliminary data.</text>
</comment>
<protein>
    <recommendedName>
        <fullName evidence="4">Transmembrane protein</fullName>
    </recommendedName>
</protein>
<sequence>MSVPTAVSRPSAVKTAVILWYTFVGLAVLSLIITVVTNDSPRSVASLGALVLALVAGCTNKFREGANWARIVLTVFGALNIVANVGSLAMLLSSGGVSEVPASALILSTLLPIVVIAALAFSYRREANEFFAAVKASHA</sequence>
<feature type="transmembrane region" description="Helical" evidence="1">
    <location>
        <begin position="12"/>
        <end position="36"/>
    </location>
</feature>
<reference evidence="2 3" key="1">
    <citation type="submission" date="2023-06" db="EMBL/GenBank/DDBJ databases">
        <title>Actinomycetospora Odt1-22.</title>
        <authorList>
            <person name="Supong K."/>
        </authorList>
    </citation>
    <scope>NUCLEOTIDE SEQUENCE [LARGE SCALE GENOMIC DNA]</scope>
    <source>
        <strain evidence="2 3">Odt1-22</strain>
    </source>
</reference>
<dbReference type="Proteomes" id="UP001231924">
    <property type="component" value="Unassembled WGS sequence"/>
</dbReference>
<evidence type="ECO:0000313" key="2">
    <source>
        <dbReference type="EMBL" id="MDL5158940.1"/>
    </source>
</evidence>
<name>A0ABT7ME49_9PSEU</name>
<gene>
    <name evidence="2" type="ORF">QRT03_23430</name>
</gene>
<keyword evidence="3" id="KW-1185">Reference proteome</keyword>
<proteinExistence type="predicted"/>
<dbReference type="RefSeq" id="WP_286055502.1">
    <property type="nucleotide sequence ID" value="NZ_JASVWF010000006.1"/>
</dbReference>
<accession>A0ABT7ME49</accession>